<sequence>MTAQTAPGSALVTGGGRPVVCLDLDRTTIYSPAALDLRCPDSDAPRLLCVEIHDGAPRSFMTEAAADAFRALQDTAVVVPTTTRTPAQLARVHLPGPPARYAIASNGGHLLVDGEIDAGWSAAVRTRLAGCAPPAEVETHMRARSGAFVLRLRTAAGLFCYAVVERAALPAGWIEELSAWCAPRGWTVSLQGRKVYAVPEGLTKSAAAAEVLDRCGGTMFLAAGDSLLDADLLDAARLAIRPAHGELAATGFARPHLAVTVATGVAAGAELLAWLYEHAAEAARPGDQALRQARQR</sequence>
<dbReference type="InterPro" id="IPR023214">
    <property type="entry name" value="HAD_sf"/>
</dbReference>
<dbReference type="EMBL" id="JAKXMK010000019">
    <property type="protein sequence ID" value="MCH6168379.1"/>
    <property type="molecule type" value="Genomic_DNA"/>
</dbReference>
<organism evidence="1 2">
    <name type="scientific">Pseudonocardia alaniniphila</name>
    <dbReference type="NCBI Taxonomy" id="75291"/>
    <lineage>
        <taxon>Bacteria</taxon>
        <taxon>Bacillati</taxon>
        <taxon>Actinomycetota</taxon>
        <taxon>Actinomycetes</taxon>
        <taxon>Pseudonocardiales</taxon>
        <taxon>Pseudonocardiaceae</taxon>
        <taxon>Pseudonocardia</taxon>
    </lineage>
</organism>
<proteinExistence type="predicted"/>
<evidence type="ECO:0000313" key="2">
    <source>
        <dbReference type="Proteomes" id="UP001299970"/>
    </source>
</evidence>
<name>A0ABS9TIM2_9PSEU</name>
<dbReference type="RefSeq" id="WP_241039020.1">
    <property type="nucleotide sequence ID" value="NZ_BAAAJF010000004.1"/>
</dbReference>
<evidence type="ECO:0000313" key="1">
    <source>
        <dbReference type="EMBL" id="MCH6168379.1"/>
    </source>
</evidence>
<dbReference type="InterPro" id="IPR036412">
    <property type="entry name" value="HAD-like_sf"/>
</dbReference>
<dbReference type="GO" id="GO:0016787">
    <property type="term" value="F:hydrolase activity"/>
    <property type="evidence" value="ECO:0007669"/>
    <property type="project" value="UniProtKB-KW"/>
</dbReference>
<reference evidence="1 2" key="1">
    <citation type="submission" date="2022-03" db="EMBL/GenBank/DDBJ databases">
        <title>Pseudonocardia alaer sp. nov., a novel actinomycete isolated from reed forest soil.</title>
        <authorList>
            <person name="Wang L."/>
        </authorList>
    </citation>
    <scope>NUCLEOTIDE SEQUENCE [LARGE SCALE GENOMIC DNA]</scope>
    <source>
        <strain evidence="1 2">Y-16303</strain>
    </source>
</reference>
<gene>
    <name evidence="1" type="ORF">MMF94_22030</name>
</gene>
<dbReference type="Gene3D" id="3.40.50.1000">
    <property type="entry name" value="HAD superfamily/HAD-like"/>
    <property type="match status" value="1"/>
</dbReference>
<comment type="caution">
    <text evidence="1">The sequence shown here is derived from an EMBL/GenBank/DDBJ whole genome shotgun (WGS) entry which is preliminary data.</text>
</comment>
<dbReference type="Proteomes" id="UP001299970">
    <property type="component" value="Unassembled WGS sequence"/>
</dbReference>
<keyword evidence="1" id="KW-0378">Hydrolase</keyword>
<keyword evidence="2" id="KW-1185">Reference proteome</keyword>
<dbReference type="SUPFAM" id="SSF56784">
    <property type="entry name" value="HAD-like"/>
    <property type="match status" value="1"/>
</dbReference>
<accession>A0ABS9TIM2</accession>
<protein>
    <submittedName>
        <fullName evidence="1">HAD family hydrolase</fullName>
    </submittedName>
</protein>